<dbReference type="AlphaFoldDB" id="A0A645G3I3"/>
<sequence length="94" mass="10861">MFGQTLLSVEHPACHKPAGIGEGNEEELVVVVRVWLELNQFRNQPYQDRAADNAAIFFFCRNKRYGRKQGDEPEVFDIEPEIVIRFICPVKVQL</sequence>
<organism evidence="1">
    <name type="scientific">bioreactor metagenome</name>
    <dbReference type="NCBI Taxonomy" id="1076179"/>
    <lineage>
        <taxon>unclassified sequences</taxon>
        <taxon>metagenomes</taxon>
        <taxon>ecological metagenomes</taxon>
    </lineage>
</organism>
<proteinExistence type="predicted"/>
<accession>A0A645G3I3</accession>
<gene>
    <name evidence="1" type="ORF">SDC9_168065</name>
</gene>
<dbReference type="EMBL" id="VSSQ01068503">
    <property type="protein sequence ID" value="MPN20686.1"/>
    <property type="molecule type" value="Genomic_DNA"/>
</dbReference>
<evidence type="ECO:0000313" key="1">
    <source>
        <dbReference type="EMBL" id="MPN20686.1"/>
    </source>
</evidence>
<protein>
    <submittedName>
        <fullName evidence="1">Uncharacterized protein</fullName>
    </submittedName>
</protein>
<comment type="caution">
    <text evidence="1">The sequence shown here is derived from an EMBL/GenBank/DDBJ whole genome shotgun (WGS) entry which is preliminary data.</text>
</comment>
<name>A0A645G3I3_9ZZZZ</name>
<reference evidence="1" key="1">
    <citation type="submission" date="2019-08" db="EMBL/GenBank/DDBJ databases">
        <authorList>
            <person name="Kucharzyk K."/>
            <person name="Murdoch R.W."/>
            <person name="Higgins S."/>
            <person name="Loffler F."/>
        </authorList>
    </citation>
    <scope>NUCLEOTIDE SEQUENCE</scope>
</reference>